<evidence type="ECO:0000313" key="2">
    <source>
        <dbReference type="EMBL" id="RHN52293.1"/>
    </source>
</evidence>
<proteinExistence type="predicted"/>
<evidence type="ECO:0000256" key="1">
    <source>
        <dbReference type="SAM" id="MobiDB-lite"/>
    </source>
</evidence>
<reference evidence="2" key="1">
    <citation type="journal article" date="2018" name="Nat. Plants">
        <title>Whole-genome landscape of Medicago truncatula symbiotic genes.</title>
        <authorList>
            <person name="Pecrix Y."/>
            <person name="Gamas P."/>
            <person name="Carrere S."/>
        </authorList>
    </citation>
    <scope>NUCLEOTIDE SEQUENCE</scope>
    <source>
        <tissue evidence="2">Leaves</tissue>
    </source>
</reference>
<dbReference type="AlphaFoldDB" id="A0A396HI73"/>
<dbReference type="Gramene" id="rna36952">
    <property type="protein sequence ID" value="RHN52293.1"/>
    <property type="gene ID" value="gene36952"/>
</dbReference>
<sequence length="63" mass="7047">MCFINKWALTQVLLVDPRENKKDGSEGITKGQPHNTRGRGGIHVLGSSNTTCSHFGRILVWHF</sequence>
<gene>
    <name evidence="2" type="ORF">MtrunA17_Chr6g0478951</name>
</gene>
<dbReference type="EMBL" id="PSQE01000006">
    <property type="protein sequence ID" value="RHN52293.1"/>
    <property type="molecule type" value="Genomic_DNA"/>
</dbReference>
<dbReference type="Proteomes" id="UP000265566">
    <property type="component" value="Chromosome 6"/>
</dbReference>
<feature type="region of interest" description="Disordered" evidence="1">
    <location>
        <begin position="20"/>
        <end position="41"/>
    </location>
</feature>
<organism evidence="2">
    <name type="scientific">Medicago truncatula</name>
    <name type="common">Barrel medic</name>
    <name type="synonym">Medicago tribuloides</name>
    <dbReference type="NCBI Taxonomy" id="3880"/>
    <lineage>
        <taxon>Eukaryota</taxon>
        <taxon>Viridiplantae</taxon>
        <taxon>Streptophyta</taxon>
        <taxon>Embryophyta</taxon>
        <taxon>Tracheophyta</taxon>
        <taxon>Spermatophyta</taxon>
        <taxon>Magnoliopsida</taxon>
        <taxon>eudicotyledons</taxon>
        <taxon>Gunneridae</taxon>
        <taxon>Pentapetalae</taxon>
        <taxon>rosids</taxon>
        <taxon>fabids</taxon>
        <taxon>Fabales</taxon>
        <taxon>Fabaceae</taxon>
        <taxon>Papilionoideae</taxon>
        <taxon>50 kb inversion clade</taxon>
        <taxon>NPAAA clade</taxon>
        <taxon>Hologalegina</taxon>
        <taxon>IRL clade</taxon>
        <taxon>Trifolieae</taxon>
        <taxon>Medicago</taxon>
    </lineage>
</organism>
<comment type="caution">
    <text evidence="2">The sequence shown here is derived from an EMBL/GenBank/DDBJ whole genome shotgun (WGS) entry which is preliminary data.</text>
</comment>
<protein>
    <submittedName>
        <fullName evidence="2">Uncharacterized protein</fullName>
    </submittedName>
</protein>
<name>A0A396HI73_MEDTR</name>
<accession>A0A396HI73</accession>